<dbReference type="Proteomes" id="UP000740413">
    <property type="component" value="Unassembled WGS sequence"/>
</dbReference>
<reference evidence="2" key="2">
    <citation type="submission" date="2023-07" db="EMBL/GenBank/DDBJ databases">
        <title>Zobellia barbeyronii sp. nov., a new marine flavobacterium, isolated from green and red algae.</title>
        <authorList>
            <person name="Nedashkovskaya O.I."/>
            <person name="Otstavnykh N."/>
            <person name="Zhukova N."/>
            <person name="Guzev K."/>
            <person name="Chausova V."/>
            <person name="Tekutyeva L."/>
            <person name="Mikhailov V."/>
            <person name="Isaeva M."/>
        </authorList>
    </citation>
    <scope>NUCLEOTIDE SEQUENCE [LARGE SCALE GENOMIC DNA]</scope>
    <source>
        <strain evidence="2">KMM 6746</strain>
    </source>
</reference>
<proteinExistence type="predicted"/>
<sequence length="248" mass="29047">MQAVSKLLLQTIKELQELPSLSDFALAGGTNLALRFNHRISEDIDLFSTKIIGIKGFEQIESEAKAFYGDKLLNIVYPIKENDQFVDIRFYVAKKNVTIKVDIIQNMKALYDFEMIKGVRCYDVKDIGLFKLVSCASRPAKKDIYDLEYITESENLSDLYNMLRSKKEKFNKDTDRNIFDLDEDPDPIDNPYLLLLFDKRMATKQKMRHSHDNILNIEGSKSWRMASIQWRMKVRRLYQHLGIEYPKL</sequence>
<reference evidence="1 2" key="1">
    <citation type="submission" date="2020-06" db="EMBL/GenBank/DDBJ databases">
        <authorList>
            <person name="Isaeva M.P."/>
            <person name="Chernysheva N.Y."/>
        </authorList>
    </citation>
    <scope>NUCLEOTIDE SEQUENCE [LARGE SCALE GENOMIC DNA]</scope>
    <source>
        <strain evidence="1 2">KMM 6746</strain>
    </source>
</reference>
<protein>
    <submittedName>
        <fullName evidence="1">Nucleotidyl transferase AbiEii/AbiGii toxin family protein</fullName>
    </submittedName>
</protein>
<accession>A0ABS5WAX7</accession>
<gene>
    <name evidence="1" type="ORF">HW347_04680</name>
</gene>
<dbReference type="GO" id="GO:0016740">
    <property type="term" value="F:transferase activity"/>
    <property type="evidence" value="ECO:0007669"/>
    <property type="project" value="UniProtKB-KW"/>
</dbReference>
<dbReference type="Pfam" id="PF08843">
    <property type="entry name" value="AbiEii"/>
    <property type="match status" value="1"/>
</dbReference>
<dbReference type="EMBL" id="JACATN010000002">
    <property type="protein sequence ID" value="MBT2160549.1"/>
    <property type="molecule type" value="Genomic_DNA"/>
</dbReference>
<dbReference type="RefSeq" id="WP_214610780.1">
    <property type="nucleotide sequence ID" value="NZ_JACATN010000002.1"/>
</dbReference>
<keyword evidence="1" id="KW-0808">Transferase</keyword>
<evidence type="ECO:0000313" key="1">
    <source>
        <dbReference type="EMBL" id="MBT2160549.1"/>
    </source>
</evidence>
<dbReference type="InterPro" id="IPR014942">
    <property type="entry name" value="AbiEii"/>
</dbReference>
<comment type="caution">
    <text evidence="1">The sequence shown here is derived from an EMBL/GenBank/DDBJ whole genome shotgun (WGS) entry which is preliminary data.</text>
</comment>
<dbReference type="Gene3D" id="3.10.450.620">
    <property type="entry name" value="JHP933, nucleotidyltransferase-like core domain"/>
    <property type="match status" value="1"/>
</dbReference>
<evidence type="ECO:0000313" key="2">
    <source>
        <dbReference type="Proteomes" id="UP000740413"/>
    </source>
</evidence>
<organism evidence="1 2">
    <name type="scientific">Zobellia barbeyronii</name>
    <dbReference type="NCBI Taxonomy" id="2748009"/>
    <lineage>
        <taxon>Bacteria</taxon>
        <taxon>Pseudomonadati</taxon>
        <taxon>Bacteroidota</taxon>
        <taxon>Flavobacteriia</taxon>
        <taxon>Flavobacteriales</taxon>
        <taxon>Flavobacteriaceae</taxon>
        <taxon>Zobellia</taxon>
    </lineage>
</organism>
<keyword evidence="2" id="KW-1185">Reference proteome</keyword>
<name>A0ABS5WAX7_9FLAO</name>